<dbReference type="InterPro" id="IPR024286">
    <property type="entry name" value="DUF3700"/>
</dbReference>
<sequence>MLAVFSSTIISPPEELIQAGNRTPSPKKKSSSLLDDFTHRFPSSVTLSISPHSYMSYTHENQIFLQPREFAVKDEIFCMFKGTLDNLASLKQQYGLGKSANEVILVMEAYRALRDRAPYTANHMLGHLVGNFSFIIFDSSTSTVFVASDDGGKIPLFLGITADGYLSFSDDAEILRGSCGKSLASFPPGCFFSTTSGLKSFEHPKNKVTAEPALEEEMWGTTFKVERPYLRTTTE</sequence>
<keyword evidence="3" id="KW-1185">Reference proteome</keyword>
<dbReference type="Pfam" id="PF12481">
    <property type="entry name" value="DUF3700"/>
    <property type="match status" value="1"/>
</dbReference>
<dbReference type="PANTHER" id="PTHR45952">
    <property type="entry name" value="ALUMINUM INDUCED PROTEIN WITH YGL AND LRDR MOTIFS"/>
    <property type="match status" value="1"/>
</dbReference>
<evidence type="ECO:0000259" key="1">
    <source>
        <dbReference type="SMART" id="SM01172"/>
    </source>
</evidence>
<feature type="domain" description="DUF3700" evidence="1">
    <location>
        <begin position="2"/>
        <end position="225"/>
    </location>
</feature>
<dbReference type="AlphaFoldDB" id="A0AAV9BVE0"/>
<gene>
    <name evidence="2" type="ORF">QJS04_geneDACA003011</name>
</gene>
<protein>
    <submittedName>
        <fullName evidence="2">Stem-specific protein TSJT1</fullName>
    </submittedName>
</protein>
<dbReference type="Proteomes" id="UP001179952">
    <property type="component" value="Unassembled WGS sequence"/>
</dbReference>
<proteinExistence type="predicted"/>
<dbReference type="InterPro" id="IPR044828">
    <property type="entry name" value="TSJT1-like"/>
</dbReference>
<organism evidence="2 3">
    <name type="scientific">Acorus gramineus</name>
    <name type="common">Dwarf sweet flag</name>
    <dbReference type="NCBI Taxonomy" id="55184"/>
    <lineage>
        <taxon>Eukaryota</taxon>
        <taxon>Viridiplantae</taxon>
        <taxon>Streptophyta</taxon>
        <taxon>Embryophyta</taxon>
        <taxon>Tracheophyta</taxon>
        <taxon>Spermatophyta</taxon>
        <taxon>Magnoliopsida</taxon>
        <taxon>Liliopsida</taxon>
        <taxon>Acoraceae</taxon>
        <taxon>Acorus</taxon>
    </lineage>
</organism>
<dbReference type="SUPFAM" id="SSF56235">
    <property type="entry name" value="N-terminal nucleophile aminohydrolases (Ntn hydrolases)"/>
    <property type="match status" value="1"/>
</dbReference>
<dbReference type="Gene3D" id="3.60.20.10">
    <property type="entry name" value="Glutamine Phosphoribosylpyrophosphate, subunit 1, domain 1"/>
    <property type="match status" value="1"/>
</dbReference>
<dbReference type="InterPro" id="IPR029055">
    <property type="entry name" value="Ntn_hydrolases_N"/>
</dbReference>
<comment type="caution">
    <text evidence="2">The sequence shown here is derived from an EMBL/GenBank/DDBJ whole genome shotgun (WGS) entry which is preliminary data.</text>
</comment>
<dbReference type="SMART" id="SM01172">
    <property type="entry name" value="DUF3700"/>
    <property type="match status" value="1"/>
</dbReference>
<reference evidence="2" key="1">
    <citation type="journal article" date="2023" name="Nat. Commun.">
        <title>Diploid and tetraploid genomes of Acorus and the evolution of monocots.</title>
        <authorList>
            <person name="Ma L."/>
            <person name="Liu K.W."/>
            <person name="Li Z."/>
            <person name="Hsiao Y.Y."/>
            <person name="Qi Y."/>
            <person name="Fu T."/>
            <person name="Tang G.D."/>
            <person name="Zhang D."/>
            <person name="Sun W.H."/>
            <person name="Liu D.K."/>
            <person name="Li Y."/>
            <person name="Chen G.Z."/>
            <person name="Liu X.D."/>
            <person name="Liao X.Y."/>
            <person name="Jiang Y.T."/>
            <person name="Yu X."/>
            <person name="Hao Y."/>
            <person name="Huang J."/>
            <person name="Zhao X.W."/>
            <person name="Ke S."/>
            <person name="Chen Y.Y."/>
            <person name="Wu W.L."/>
            <person name="Hsu J.L."/>
            <person name="Lin Y.F."/>
            <person name="Huang M.D."/>
            <person name="Li C.Y."/>
            <person name="Huang L."/>
            <person name="Wang Z.W."/>
            <person name="Zhao X."/>
            <person name="Zhong W.Y."/>
            <person name="Peng D.H."/>
            <person name="Ahmad S."/>
            <person name="Lan S."/>
            <person name="Zhang J.S."/>
            <person name="Tsai W.C."/>
            <person name="Van de Peer Y."/>
            <person name="Liu Z.J."/>
        </authorList>
    </citation>
    <scope>NUCLEOTIDE SEQUENCE</scope>
    <source>
        <strain evidence="2">SCP</strain>
    </source>
</reference>
<evidence type="ECO:0000313" key="3">
    <source>
        <dbReference type="Proteomes" id="UP001179952"/>
    </source>
</evidence>
<dbReference type="PANTHER" id="PTHR45952:SF5">
    <property type="entry name" value="ALUMINUM INDUCED PROTEIN WITH YGL AND LRDR MOTIFS"/>
    <property type="match status" value="1"/>
</dbReference>
<accession>A0AAV9BVE0</accession>
<name>A0AAV9BVE0_ACOGR</name>
<reference evidence="2" key="2">
    <citation type="submission" date="2023-06" db="EMBL/GenBank/DDBJ databases">
        <authorList>
            <person name="Ma L."/>
            <person name="Liu K.-W."/>
            <person name="Li Z."/>
            <person name="Hsiao Y.-Y."/>
            <person name="Qi Y."/>
            <person name="Fu T."/>
            <person name="Tang G."/>
            <person name="Zhang D."/>
            <person name="Sun W.-H."/>
            <person name="Liu D.-K."/>
            <person name="Li Y."/>
            <person name="Chen G.-Z."/>
            <person name="Liu X.-D."/>
            <person name="Liao X.-Y."/>
            <person name="Jiang Y.-T."/>
            <person name="Yu X."/>
            <person name="Hao Y."/>
            <person name="Huang J."/>
            <person name="Zhao X.-W."/>
            <person name="Ke S."/>
            <person name="Chen Y.-Y."/>
            <person name="Wu W.-L."/>
            <person name="Hsu J.-L."/>
            <person name="Lin Y.-F."/>
            <person name="Huang M.-D."/>
            <person name="Li C.-Y."/>
            <person name="Huang L."/>
            <person name="Wang Z.-W."/>
            <person name="Zhao X."/>
            <person name="Zhong W.-Y."/>
            <person name="Peng D.-H."/>
            <person name="Ahmad S."/>
            <person name="Lan S."/>
            <person name="Zhang J.-S."/>
            <person name="Tsai W.-C."/>
            <person name="Van De Peer Y."/>
            <person name="Liu Z.-J."/>
        </authorList>
    </citation>
    <scope>NUCLEOTIDE SEQUENCE</scope>
    <source>
        <strain evidence="2">SCP</strain>
        <tissue evidence="2">Leaves</tissue>
    </source>
</reference>
<dbReference type="EMBL" id="JAUJYN010000001">
    <property type="protein sequence ID" value="KAK1280454.1"/>
    <property type="molecule type" value="Genomic_DNA"/>
</dbReference>
<evidence type="ECO:0000313" key="2">
    <source>
        <dbReference type="EMBL" id="KAK1280454.1"/>
    </source>
</evidence>